<dbReference type="RefSeq" id="WP_091676546.1">
    <property type="nucleotide sequence ID" value="NZ_FOKG01000019.1"/>
</dbReference>
<evidence type="ECO:0000313" key="2">
    <source>
        <dbReference type="EMBL" id="SFB55666.1"/>
    </source>
</evidence>
<dbReference type="InterPro" id="IPR001845">
    <property type="entry name" value="HTH_ArsR_DNA-bd_dom"/>
</dbReference>
<dbReference type="Gene3D" id="1.10.10.10">
    <property type="entry name" value="Winged helix-like DNA-binding domain superfamily/Winged helix DNA-binding domain"/>
    <property type="match status" value="1"/>
</dbReference>
<evidence type="ECO:0000313" key="3">
    <source>
        <dbReference type="Proteomes" id="UP000243799"/>
    </source>
</evidence>
<sequence length="117" mass="12996">MDTFQAVADPVRRSIIERLASGEASAGELAEHTSGEFGISQPATSKHLRALREAGLVSSTIAAQRRIYRLDPRPLADIADWAHRQHRFWSDRLDTLENQLLASGNPTDENNTDKETT</sequence>
<dbReference type="InterPro" id="IPR036390">
    <property type="entry name" value="WH_DNA-bd_sf"/>
</dbReference>
<accession>A0A1I1C0Z9</accession>
<dbReference type="Proteomes" id="UP000243799">
    <property type="component" value="Unassembled WGS sequence"/>
</dbReference>
<dbReference type="PANTHER" id="PTHR38600">
    <property type="entry name" value="TRANSCRIPTIONAL REGULATORY PROTEIN"/>
    <property type="match status" value="1"/>
</dbReference>
<gene>
    <name evidence="2" type="ORF">SAMN05216266_11935</name>
</gene>
<dbReference type="NCBIfam" id="NF033788">
    <property type="entry name" value="HTH_metalloreg"/>
    <property type="match status" value="1"/>
</dbReference>
<proteinExistence type="predicted"/>
<dbReference type="Pfam" id="PF01022">
    <property type="entry name" value="HTH_5"/>
    <property type="match status" value="1"/>
</dbReference>
<dbReference type="SUPFAM" id="SSF46785">
    <property type="entry name" value="Winged helix' DNA-binding domain"/>
    <property type="match status" value="1"/>
</dbReference>
<protein>
    <submittedName>
        <fullName evidence="2">Transcriptional regulator, ArsR family</fullName>
    </submittedName>
</protein>
<dbReference type="SMART" id="SM00418">
    <property type="entry name" value="HTH_ARSR"/>
    <property type="match status" value="1"/>
</dbReference>
<dbReference type="OrthoDB" id="9806976at2"/>
<evidence type="ECO:0000259" key="1">
    <source>
        <dbReference type="PROSITE" id="PS50987"/>
    </source>
</evidence>
<dbReference type="PANTHER" id="PTHR38600:SF2">
    <property type="entry name" value="SLL0088 PROTEIN"/>
    <property type="match status" value="1"/>
</dbReference>
<dbReference type="CDD" id="cd00090">
    <property type="entry name" value="HTH_ARSR"/>
    <property type="match status" value="1"/>
</dbReference>
<dbReference type="EMBL" id="FOKG01000019">
    <property type="protein sequence ID" value="SFB55666.1"/>
    <property type="molecule type" value="Genomic_DNA"/>
</dbReference>
<dbReference type="GO" id="GO:0003700">
    <property type="term" value="F:DNA-binding transcription factor activity"/>
    <property type="evidence" value="ECO:0007669"/>
    <property type="project" value="InterPro"/>
</dbReference>
<dbReference type="AlphaFoldDB" id="A0A1I1C0Z9"/>
<dbReference type="PRINTS" id="PR00778">
    <property type="entry name" value="HTHARSR"/>
</dbReference>
<name>A0A1I1C0Z9_9PSEU</name>
<keyword evidence="3" id="KW-1185">Reference proteome</keyword>
<dbReference type="STRING" id="490629.SAMN05216266_11935"/>
<organism evidence="2 3">
    <name type="scientific">Amycolatopsis marina</name>
    <dbReference type="NCBI Taxonomy" id="490629"/>
    <lineage>
        <taxon>Bacteria</taxon>
        <taxon>Bacillati</taxon>
        <taxon>Actinomycetota</taxon>
        <taxon>Actinomycetes</taxon>
        <taxon>Pseudonocardiales</taxon>
        <taxon>Pseudonocardiaceae</taxon>
        <taxon>Amycolatopsis</taxon>
    </lineage>
</organism>
<dbReference type="PROSITE" id="PS50987">
    <property type="entry name" value="HTH_ARSR_2"/>
    <property type="match status" value="1"/>
</dbReference>
<dbReference type="InterPro" id="IPR036388">
    <property type="entry name" value="WH-like_DNA-bd_sf"/>
</dbReference>
<reference evidence="3" key="1">
    <citation type="submission" date="2016-10" db="EMBL/GenBank/DDBJ databases">
        <authorList>
            <person name="Varghese N."/>
            <person name="Submissions S."/>
        </authorList>
    </citation>
    <scope>NUCLEOTIDE SEQUENCE [LARGE SCALE GENOMIC DNA]</scope>
    <source>
        <strain evidence="3">CGMCC 4.3568</strain>
    </source>
</reference>
<feature type="domain" description="HTH arsR-type" evidence="1">
    <location>
        <begin position="1"/>
        <end position="90"/>
    </location>
</feature>
<dbReference type="InterPro" id="IPR011991">
    <property type="entry name" value="ArsR-like_HTH"/>
</dbReference>